<dbReference type="OrthoDB" id="9811884at2"/>
<organism evidence="1 2">
    <name type="scientific">Rhizobium jaguaris</name>
    <dbReference type="NCBI Taxonomy" id="1312183"/>
    <lineage>
        <taxon>Bacteria</taxon>
        <taxon>Pseudomonadati</taxon>
        <taxon>Pseudomonadota</taxon>
        <taxon>Alphaproteobacteria</taxon>
        <taxon>Hyphomicrobiales</taxon>
        <taxon>Rhizobiaceae</taxon>
        <taxon>Rhizobium/Agrobacterium group</taxon>
        <taxon>Rhizobium</taxon>
    </lineage>
</organism>
<keyword evidence="1" id="KW-0614">Plasmid</keyword>
<keyword evidence="1" id="KW-0808">Transferase</keyword>
<evidence type="ECO:0000313" key="1">
    <source>
        <dbReference type="EMBL" id="AYG64228.1"/>
    </source>
</evidence>
<keyword evidence="2" id="KW-1185">Reference proteome</keyword>
<name>A0A387G108_9HYPH</name>
<accession>A0A387G108</accession>
<dbReference type="AlphaFoldDB" id="A0A387G108"/>
<proteinExistence type="predicted"/>
<geneLocation type="plasmid" evidence="2">
    <name>prccge525b</name>
</geneLocation>
<dbReference type="SUPFAM" id="SSF53756">
    <property type="entry name" value="UDP-Glycosyltransferase/glycogen phosphorylase"/>
    <property type="match status" value="1"/>
</dbReference>
<gene>
    <name evidence="1" type="ORF">CCGE525_36480</name>
</gene>
<dbReference type="KEGG" id="rjg:CCGE525_36480"/>
<dbReference type="EMBL" id="CP032696">
    <property type="protein sequence ID" value="AYG64228.1"/>
    <property type="molecule type" value="Genomic_DNA"/>
</dbReference>
<dbReference type="RefSeq" id="WP_120709122.1">
    <property type="nucleotide sequence ID" value="NZ_CP032696.1"/>
</dbReference>
<evidence type="ECO:0000313" key="2">
    <source>
        <dbReference type="Proteomes" id="UP000282195"/>
    </source>
</evidence>
<dbReference type="GO" id="GO:0016740">
    <property type="term" value="F:transferase activity"/>
    <property type="evidence" value="ECO:0007669"/>
    <property type="project" value="UniProtKB-KW"/>
</dbReference>
<dbReference type="Gene3D" id="3.40.50.2000">
    <property type="entry name" value="Glycogen Phosphorylase B"/>
    <property type="match status" value="1"/>
</dbReference>
<dbReference type="Proteomes" id="UP000282195">
    <property type="component" value="Plasmid pRCCGE525b"/>
</dbReference>
<sequence length="463" mass="53353">MIAARRKCAIFISFDGVSVSGITVEAVKIAKKLTEKGFKCYLDLGYDINISKGNFGRPYKFEAALYHKCFELARVADLSNIPNYTIEFLDKINKVLISETLAVSRDARAAILTSVDEVAAEVALKIEALWKYLNVSKVIVENGTLPENIIYSRALLLAIEQYGRAKNLGNFVIWRDHDLMWSSEKKSMKYGAPPYPYATKPVKSQYITYVTLNEKLRDELEEWSNFEVEVQVGKNAYNFSECSRRNIRPLLGIRKSDILIARTTRLIPQKRIDRDIDLVNRLNLLLRERGERKRIFLVIAGDKNENYSHYIELERLAKTLDIVQHIKFTGPLHHDFMPTEGNEFTIEDLYYSCDLVSFLTSYDYDSYGNPIGEAISQKRCYITTSYEYYHEVYGRHGFVAPMLEISGTRDELSDQRFVDEVFLFLTNNQLMRAVAEKNFQQGKRVLSNDLFEVLNLKGCEENA</sequence>
<protein>
    <submittedName>
        <fullName evidence="1">Glycosyl transferase family 2</fullName>
    </submittedName>
</protein>
<reference evidence="1 2" key="1">
    <citation type="submission" date="2018-10" db="EMBL/GenBank/DDBJ databases">
        <title>Rhizobium etli, R. leguminosarum and a new Rhizobium genospecies from Phaseolus dumosus.</title>
        <authorList>
            <person name="Ramirez-Puebla S.T."/>
            <person name="Rogel-Hernandez M.A."/>
            <person name="Guerrero G."/>
            <person name="Ormeno-Orrillo E."/>
            <person name="Martinez-Romero J.C."/>
            <person name="Negrete-Yankelevich S."/>
            <person name="Martinez-Romero E."/>
        </authorList>
    </citation>
    <scope>NUCLEOTIDE SEQUENCE [LARGE SCALE GENOMIC DNA]</scope>
    <source>
        <strain evidence="1 2">CCGE525</strain>
        <plasmid evidence="2">prccge525b</plasmid>
    </source>
</reference>